<dbReference type="Proteomes" id="UP000626148">
    <property type="component" value="Unassembled WGS sequence"/>
</dbReference>
<dbReference type="PRINTS" id="PR00420">
    <property type="entry name" value="RNGMNOXGNASE"/>
</dbReference>
<evidence type="ECO:0000256" key="1">
    <source>
        <dbReference type="ARBA" id="ARBA00001974"/>
    </source>
</evidence>
<keyword evidence="4" id="KW-0560">Oxidoreductase</keyword>
<comment type="caution">
    <text evidence="7">The sequence shown here is derived from an EMBL/GenBank/DDBJ whole genome shotgun (WGS) entry which is preliminary data.</text>
</comment>
<dbReference type="AlphaFoldDB" id="A0A918NAX4"/>
<dbReference type="InterPro" id="IPR050493">
    <property type="entry name" value="FAD-dep_Monooxygenase_BioMet"/>
</dbReference>
<dbReference type="GO" id="GO:0004497">
    <property type="term" value="F:monooxygenase activity"/>
    <property type="evidence" value="ECO:0007669"/>
    <property type="project" value="UniProtKB-KW"/>
</dbReference>
<keyword evidence="5" id="KW-0503">Monooxygenase</keyword>
<evidence type="ECO:0000256" key="5">
    <source>
        <dbReference type="ARBA" id="ARBA00023033"/>
    </source>
</evidence>
<dbReference type="RefSeq" id="WP_189609877.1">
    <property type="nucleotide sequence ID" value="NZ_BMXR01000007.1"/>
</dbReference>
<dbReference type="GO" id="GO:0071949">
    <property type="term" value="F:FAD binding"/>
    <property type="evidence" value="ECO:0007669"/>
    <property type="project" value="InterPro"/>
</dbReference>
<keyword evidence="8" id="KW-1185">Reference proteome</keyword>
<proteinExistence type="predicted"/>
<reference evidence="7" key="1">
    <citation type="journal article" date="2014" name="Int. J. Syst. Evol. Microbiol.">
        <title>Complete genome sequence of Corynebacterium casei LMG S-19264T (=DSM 44701T), isolated from a smear-ripened cheese.</title>
        <authorList>
            <consortium name="US DOE Joint Genome Institute (JGI-PGF)"/>
            <person name="Walter F."/>
            <person name="Albersmeier A."/>
            <person name="Kalinowski J."/>
            <person name="Ruckert C."/>
        </authorList>
    </citation>
    <scope>NUCLEOTIDE SEQUENCE</scope>
    <source>
        <strain evidence="7">KCTC 22169</strain>
    </source>
</reference>
<dbReference type="PANTHER" id="PTHR13789:SF318">
    <property type="entry name" value="GERANYLGERANYL DIPHOSPHATE REDUCTASE"/>
    <property type="match status" value="1"/>
</dbReference>
<dbReference type="Gene3D" id="3.50.50.60">
    <property type="entry name" value="FAD/NAD(P)-binding domain"/>
    <property type="match status" value="1"/>
</dbReference>
<accession>A0A918NAX4</accession>
<dbReference type="Pfam" id="PF01494">
    <property type="entry name" value="FAD_binding_3"/>
    <property type="match status" value="1"/>
</dbReference>
<dbReference type="SUPFAM" id="SSF51905">
    <property type="entry name" value="FAD/NAD(P)-binding domain"/>
    <property type="match status" value="1"/>
</dbReference>
<evidence type="ECO:0000313" key="8">
    <source>
        <dbReference type="Proteomes" id="UP000626148"/>
    </source>
</evidence>
<protein>
    <submittedName>
        <fullName evidence="7">2-heptyl-3-hydroxy-4(1H)-quinolone synthase</fullName>
    </submittedName>
</protein>
<evidence type="ECO:0000256" key="2">
    <source>
        <dbReference type="ARBA" id="ARBA00022630"/>
    </source>
</evidence>
<evidence type="ECO:0000313" key="7">
    <source>
        <dbReference type="EMBL" id="GGX59213.1"/>
    </source>
</evidence>
<organism evidence="7 8">
    <name type="scientific">Saccharospirillum salsuginis</name>
    <dbReference type="NCBI Taxonomy" id="418750"/>
    <lineage>
        <taxon>Bacteria</taxon>
        <taxon>Pseudomonadati</taxon>
        <taxon>Pseudomonadota</taxon>
        <taxon>Gammaproteobacteria</taxon>
        <taxon>Oceanospirillales</taxon>
        <taxon>Saccharospirillaceae</taxon>
        <taxon>Saccharospirillum</taxon>
    </lineage>
</organism>
<evidence type="ECO:0000256" key="3">
    <source>
        <dbReference type="ARBA" id="ARBA00022827"/>
    </source>
</evidence>
<feature type="domain" description="FAD-binding" evidence="6">
    <location>
        <begin position="10"/>
        <end position="322"/>
    </location>
</feature>
<evidence type="ECO:0000256" key="4">
    <source>
        <dbReference type="ARBA" id="ARBA00023002"/>
    </source>
</evidence>
<keyword evidence="3" id="KW-0274">FAD</keyword>
<name>A0A918NAX4_9GAMM</name>
<sequence>MKAGVDAKPRVLIQGAGIAGLTLAGQLERRGVDYRIVEQARTLEPVGAGLVIQPNARAILEGLGLGDALTEAGCGLKTMSVGPAGHARSLTFPNRQFAIGVHRADLHRMLLSIVPGERLQMGASLSGWQTRGNCIEARLNTGDAWTATHLIGADGLHSAVRHRLEPLDTLRDSGQWCWRTVLPAQPLGPHGLEWVRGTTRLGAIPIGGHRTYLYWVETGADAASAPTVRDLNAWGPEGRALADALPTDPHWLSHPLCDRPVRWGTGNRLLIGDAAHPVTPNLGQGAALGMEDAWVLAGLLMQGRGSAEALKRQRHRRVDNVRRLSWWAGRFAHGQGLPGTGLRDRLYRLMPPQWILRSQQSFVAGFFP</sequence>
<dbReference type="EMBL" id="BMXR01000007">
    <property type="protein sequence ID" value="GGX59213.1"/>
    <property type="molecule type" value="Genomic_DNA"/>
</dbReference>
<dbReference type="PANTHER" id="PTHR13789">
    <property type="entry name" value="MONOOXYGENASE"/>
    <property type="match status" value="1"/>
</dbReference>
<dbReference type="InterPro" id="IPR002938">
    <property type="entry name" value="FAD-bd"/>
</dbReference>
<evidence type="ECO:0000259" key="6">
    <source>
        <dbReference type="Pfam" id="PF01494"/>
    </source>
</evidence>
<keyword evidence="2" id="KW-0285">Flavoprotein</keyword>
<gene>
    <name evidence="7" type="primary">pqsH</name>
    <name evidence="7" type="ORF">GCM10007392_28760</name>
</gene>
<reference evidence="7" key="2">
    <citation type="submission" date="2020-09" db="EMBL/GenBank/DDBJ databases">
        <authorList>
            <person name="Sun Q."/>
            <person name="Kim S."/>
        </authorList>
    </citation>
    <scope>NUCLEOTIDE SEQUENCE</scope>
    <source>
        <strain evidence="7">KCTC 22169</strain>
    </source>
</reference>
<dbReference type="InterPro" id="IPR036188">
    <property type="entry name" value="FAD/NAD-bd_sf"/>
</dbReference>
<comment type="cofactor">
    <cofactor evidence="1">
        <name>FAD</name>
        <dbReference type="ChEBI" id="CHEBI:57692"/>
    </cofactor>
</comment>